<dbReference type="Gene3D" id="1.10.10.60">
    <property type="entry name" value="Homeodomain-like"/>
    <property type="match status" value="2"/>
</dbReference>
<keyword evidence="2" id="KW-0238">DNA-binding</keyword>
<keyword evidence="6" id="KW-1185">Reference proteome</keyword>
<dbReference type="PRINTS" id="PR00032">
    <property type="entry name" value="HTHARAC"/>
</dbReference>
<evidence type="ECO:0000256" key="2">
    <source>
        <dbReference type="ARBA" id="ARBA00023125"/>
    </source>
</evidence>
<dbReference type="InterPro" id="IPR050204">
    <property type="entry name" value="AraC_XylS_family_regulators"/>
</dbReference>
<dbReference type="Proteomes" id="UP000019678">
    <property type="component" value="Unassembled WGS sequence"/>
</dbReference>
<dbReference type="InterPro" id="IPR018062">
    <property type="entry name" value="HTH_AraC-typ_CS"/>
</dbReference>
<dbReference type="GO" id="GO:0043565">
    <property type="term" value="F:sequence-specific DNA binding"/>
    <property type="evidence" value="ECO:0007669"/>
    <property type="project" value="InterPro"/>
</dbReference>
<dbReference type="STRING" id="1192034.CAP_5745"/>
<organism evidence="5 6">
    <name type="scientific">Chondromyces apiculatus DSM 436</name>
    <dbReference type="NCBI Taxonomy" id="1192034"/>
    <lineage>
        <taxon>Bacteria</taxon>
        <taxon>Pseudomonadati</taxon>
        <taxon>Myxococcota</taxon>
        <taxon>Polyangia</taxon>
        <taxon>Polyangiales</taxon>
        <taxon>Polyangiaceae</taxon>
        <taxon>Chondromyces</taxon>
    </lineage>
</organism>
<name>A0A017T3V2_9BACT</name>
<dbReference type="InterPro" id="IPR020449">
    <property type="entry name" value="Tscrpt_reg_AraC-type_HTH"/>
</dbReference>
<accession>A0A017T3V2</accession>
<proteinExistence type="predicted"/>
<comment type="caution">
    <text evidence="5">The sequence shown here is derived from an EMBL/GenBank/DDBJ whole genome shotgun (WGS) entry which is preliminary data.</text>
</comment>
<evidence type="ECO:0000256" key="3">
    <source>
        <dbReference type="ARBA" id="ARBA00023163"/>
    </source>
</evidence>
<dbReference type="eggNOG" id="COG4977">
    <property type="taxonomic scope" value="Bacteria"/>
</dbReference>
<dbReference type="GO" id="GO:0003700">
    <property type="term" value="F:DNA-binding transcription factor activity"/>
    <property type="evidence" value="ECO:0007669"/>
    <property type="project" value="InterPro"/>
</dbReference>
<feature type="domain" description="HTH araC/xylS-type" evidence="4">
    <location>
        <begin position="188"/>
        <end position="286"/>
    </location>
</feature>
<dbReference type="InterPro" id="IPR009057">
    <property type="entry name" value="Homeodomain-like_sf"/>
</dbReference>
<gene>
    <name evidence="5" type="ORF">CAP_5745</name>
</gene>
<evidence type="ECO:0000259" key="4">
    <source>
        <dbReference type="PROSITE" id="PS01124"/>
    </source>
</evidence>
<reference evidence="5 6" key="1">
    <citation type="submission" date="2013-05" db="EMBL/GenBank/DDBJ databases">
        <title>Genome assembly of Chondromyces apiculatus DSM 436.</title>
        <authorList>
            <person name="Sharma G."/>
            <person name="Khatri I."/>
            <person name="Kaur C."/>
            <person name="Mayilraj S."/>
            <person name="Subramanian S."/>
        </authorList>
    </citation>
    <scope>NUCLEOTIDE SEQUENCE [LARGE SCALE GENOMIC DNA]</scope>
    <source>
        <strain evidence="5 6">DSM 436</strain>
    </source>
</reference>
<dbReference type="PROSITE" id="PS00041">
    <property type="entry name" value="HTH_ARAC_FAMILY_1"/>
    <property type="match status" value="1"/>
</dbReference>
<evidence type="ECO:0000256" key="1">
    <source>
        <dbReference type="ARBA" id="ARBA00023015"/>
    </source>
</evidence>
<dbReference type="SUPFAM" id="SSF46689">
    <property type="entry name" value="Homeodomain-like"/>
    <property type="match status" value="2"/>
</dbReference>
<evidence type="ECO:0000313" key="6">
    <source>
        <dbReference type="Proteomes" id="UP000019678"/>
    </source>
</evidence>
<dbReference type="EMBL" id="ASRX01000049">
    <property type="protein sequence ID" value="EYF03241.1"/>
    <property type="molecule type" value="Genomic_DNA"/>
</dbReference>
<evidence type="ECO:0000313" key="5">
    <source>
        <dbReference type="EMBL" id="EYF03241.1"/>
    </source>
</evidence>
<dbReference type="SMART" id="SM00342">
    <property type="entry name" value="HTH_ARAC"/>
    <property type="match status" value="1"/>
</dbReference>
<protein>
    <submittedName>
        <fullName evidence="5">Transcriptional regulator, AraC family</fullName>
    </submittedName>
</protein>
<keyword evidence="3" id="KW-0804">Transcription</keyword>
<dbReference type="PROSITE" id="PS01124">
    <property type="entry name" value="HTH_ARAC_FAMILY_2"/>
    <property type="match status" value="1"/>
</dbReference>
<dbReference type="InterPro" id="IPR018060">
    <property type="entry name" value="HTH_AraC"/>
</dbReference>
<dbReference type="PANTHER" id="PTHR46796">
    <property type="entry name" value="HTH-TYPE TRANSCRIPTIONAL ACTIVATOR RHAS-RELATED"/>
    <property type="match status" value="1"/>
</dbReference>
<sequence length="289" mass="32126">MARFPHNIEAVQTRSRTWNGITVHAITFQIRPGEAWSLLASDQTCLSAVIETRGGPVEPRLKIGQSLPAHHDGPWPMSFIPAGMTLWGYTGGSHIVREARLNFDLVALGEKLGEYLDLSQLQVPLPLFHDNRIWQLCALLAQQCEAPDPLSQLYGDSLTVALVVDLLRFGKIPPRTSGRGGLARWQLRRVTDYMREHLSAAIQLAELAAMTGLSQSQFGRAFKASTGLPPHRWQVNERVQKAQQLLLSSPMSLAEVALVTGFAEQSHFTRVFRQLVGTSPGAWRRDHRA</sequence>
<dbReference type="Pfam" id="PF12833">
    <property type="entry name" value="HTH_18"/>
    <property type="match status" value="1"/>
</dbReference>
<keyword evidence="1" id="KW-0805">Transcription regulation</keyword>
<dbReference type="PANTHER" id="PTHR46796:SF14">
    <property type="entry name" value="TRANSCRIPTIONAL REGULATORY PROTEIN"/>
    <property type="match status" value="1"/>
</dbReference>
<dbReference type="AlphaFoldDB" id="A0A017T3V2"/>